<dbReference type="AlphaFoldDB" id="A0A242U968"/>
<sequence length="276" mass="30953">MTDKTQPKKFKSKWFRVAVAGDTTDGREIQSEWIIQMAQTYNLNTYGARINLEHIKGVSPDGIFGAYGDVIALKSEKVTINGEQKDALFAQIQPNENLIALNQKNQKIYTSIEVDENFAKTGQAYLVGLAVTDSPASLGTEMLSFAAGATENPLKAKKLRPENLFSAAQETKLEFEEVKESFASDLVNKVKNLFKTQEQQQQQTQENFSQNEQAILEIAQQTANQGTEFAELKNKHEQLQSDFNQLKNKLDQEPQGQPRPHSSNSKYSEEIGEIDC</sequence>
<evidence type="ECO:0000256" key="1">
    <source>
        <dbReference type="SAM" id="MobiDB-lite"/>
    </source>
</evidence>
<dbReference type="Proteomes" id="UP000195162">
    <property type="component" value="Unassembled WGS sequence"/>
</dbReference>
<dbReference type="RefSeq" id="WP_086375891.1">
    <property type="nucleotide sequence ID" value="NZ_NGIR01000020.1"/>
</dbReference>
<evidence type="ECO:0000313" key="2">
    <source>
        <dbReference type="EMBL" id="OTU28920.1"/>
    </source>
</evidence>
<accession>A0A242U968</accession>
<name>A0A242U968_ACIPI</name>
<dbReference type="Pfam" id="PF05929">
    <property type="entry name" value="Phage_GPO"/>
    <property type="match status" value="1"/>
</dbReference>
<organism evidence="2 3">
    <name type="scientific">Acinetobacter pittii</name>
    <name type="common">Acinetobacter genomosp. 3</name>
    <dbReference type="NCBI Taxonomy" id="48296"/>
    <lineage>
        <taxon>Bacteria</taxon>
        <taxon>Pseudomonadati</taxon>
        <taxon>Pseudomonadota</taxon>
        <taxon>Gammaproteobacteria</taxon>
        <taxon>Moraxellales</taxon>
        <taxon>Moraxellaceae</taxon>
        <taxon>Acinetobacter</taxon>
        <taxon>Acinetobacter calcoaceticus/baumannii complex</taxon>
    </lineage>
</organism>
<protein>
    <submittedName>
        <fullName evidence="2">Capsid protein</fullName>
    </submittedName>
</protein>
<gene>
    <name evidence="2" type="ORF">CAT59_06875</name>
</gene>
<comment type="caution">
    <text evidence="2">The sequence shown here is derived from an EMBL/GenBank/DDBJ whole genome shotgun (WGS) entry which is preliminary data.</text>
</comment>
<feature type="region of interest" description="Disordered" evidence="1">
    <location>
        <begin position="236"/>
        <end position="276"/>
    </location>
</feature>
<proteinExistence type="predicted"/>
<dbReference type="InterPro" id="IPR009228">
    <property type="entry name" value="Capsid_scaffold_GpO"/>
</dbReference>
<dbReference type="EMBL" id="NGIR01000020">
    <property type="protein sequence ID" value="OTU28920.1"/>
    <property type="molecule type" value="Genomic_DNA"/>
</dbReference>
<reference evidence="2 3" key="1">
    <citation type="submission" date="2017-05" db="EMBL/GenBank/DDBJ databases">
        <authorList>
            <person name="Song R."/>
            <person name="Chenine A.L."/>
            <person name="Ruprecht R.M."/>
        </authorList>
    </citation>
    <scope>NUCLEOTIDE SEQUENCE [LARGE SCALE GENOMIC DNA]</scope>
    <source>
        <strain evidence="2 3">ARLG1955</strain>
    </source>
</reference>
<evidence type="ECO:0000313" key="3">
    <source>
        <dbReference type="Proteomes" id="UP000195162"/>
    </source>
</evidence>